<proteinExistence type="predicted"/>
<evidence type="ECO:0000256" key="1">
    <source>
        <dbReference type="SAM" id="SignalP"/>
    </source>
</evidence>
<dbReference type="InterPro" id="IPR018673">
    <property type="entry name" value="DUF2141"/>
</dbReference>
<name>A0A923PLU3_9BACT</name>
<reference evidence="2" key="1">
    <citation type="submission" date="2020-08" db="EMBL/GenBank/DDBJ databases">
        <title>Lewinella bacteria from marine environments.</title>
        <authorList>
            <person name="Zhong Y."/>
        </authorList>
    </citation>
    <scope>NUCLEOTIDE SEQUENCE</scope>
    <source>
        <strain evidence="2">KCTC 42187</strain>
    </source>
</reference>
<evidence type="ECO:0000313" key="3">
    <source>
        <dbReference type="Proteomes" id="UP000650081"/>
    </source>
</evidence>
<sequence length="143" mass="15724">MNLFQFSCFLGCLFLPGIAFSQATVHVELADIKAAGKGQLIALMYRTSEGFPRDHDKAAYRISTTDYHNRASMTFTGIVPGEYAIMVYQDLNNNGAMDTNFIGMPKEPLGLTNLASMSRPVFSRSLVKVAPPSLTITIKLLNQ</sequence>
<dbReference type="AlphaFoldDB" id="A0A923PLU3"/>
<keyword evidence="3" id="KW-1185">Reference proteome</keyword>
<keyword evidence="1" id="KW-0732">Signal</keyword>
<dbReference type="Proteomes" id="UP000650081">
    <property type="component" value="Unassembled WGS sequence"/>
</dbReference>
<accession>A0A923PLU3</accession>
<gene>
    <name evidence="2" type="ORF">H9S92_13005</name>
</gene>
<feature type="signal peptide" evidence="1">
    <location>
        <begin position="1"/>
        <end position="21"/>
    </location>
</feature>
<feature type="chain" id="PRO_5037183401" evidence="1">
    <location>
        <begin position="22"/>
        <end position="143"/>
    </location>
</feature>
<dbReference type="RefSeq" id="WP_187467142.1">
    <property type="nucleotide sequence ID" value="NZ_JACSIT010000118.1"/>
</dbReference>
<organism evidence="2 3">
    <name type="scientific">Neolewinella lacunae</name>
    <dbReference type="NCBI Taxonomy" id="1517758"/>
    <lineage>
        <taxon>Bacteria</taxon>
        <taxon>Pseudomonadati</taxon>
        <taxon>Bacteroidota</taxon>
        <taxon>Saprospiria</taxon>
        <taxon>Saprospirales</taxon>
        <taxon>Lewinellaceae</taxon>
        <taxon>Neolewinella</taxon>
    </lineage>
</organism>
<comment type="caution">
    <text evidence="2">The sequence shown here is derived from an EMBL/GenBank/DDBJ whole genome shotgun (WGS) entry which is preliminary data.</text>
</comment>
<evidence type="ECO:0000313" key="2">
    <source>
        <dbReference type="EMBL" id="MBC6995091.1"/>
    </source>
</evidence>
<dbReference type="Pfam" id="PF09912">
    <property type="entry name" value="DUF2141"/>
    <property type="match status" value="1"/>
</dbReference>
<dbReference type="EMBL" id="JACSIT010000118">
    <property type="protein sequence ID" value="MBC6995091.1"/>
    <property type="molecule type" value="Genomic_DNA"/>
</dbReference>
<protein>
    <submittedName>
        <fullName evidence="2">DUF2141 domain-containing protein</fullName>
    </submittedName>
</protein>